<keyword evidence="2" id="KW-1185">Reference proteome</keyword>
<dbReference type="Pfam" id="PF04250">
    <property type="entry name" value="DUF429"/>
    <property type="match status" value="1"/>
</dbReference>
<evidence type="ECO:0008006" key="3">
    <source>
        <dbReference type="Google" id="ProtNLM"/>
    </source>
</evidence>
<dbReference type="AlphaFoldDB" id="A0A841GRL8"/>
<dbReference type="RefSeq" id="WP_170031416.1">
    <property type="nucleotide sequence ID" value="NZ_JABDTL010000001.1"/>
</dbReference>
<dbReference type="EMBL" id="JACHIA010000001">
    <property type="protein sequence ID" value="MBB6068919.1"/>
    <property type="molecule type" value="Genomic_DNA"/>
</dbReference>
<dbReference type="Proteomes" id="UP000582837">
    <property type="component" value="Unassembled WGS sequence"/>
</dbReference>
<evidence type="ECO:0000313" key="1">
    <source>
        <dbReference type="EMBL" id="MBB6068919.1"/>
    </source>
</evidence>
<organism evidence="1 2">
    <name type="scientific">Longimicrobium terrae</name>
    <dbReference type="NCBI Taxonomy" id="1639882"/>
    <lineage>
        <taxon>Bacteria</taxon>
        <taxon>Pseudomonadati</taxon>
        <taxon>Gemmatimonadota</taxon>
        <taxon>Longimicrobiia</taxon>
        <taxon>Longimicrobiales</taxon>
        <taxon>Longimicrobiaceae</taxon>
        <taxon>Longimicrobium</taxon>
    </lineage>
</organism>
<accession>A0A841GRL8</accession>
<comment type="caution">
    <text evidence="1">The sequence shown here is derived from an EMBL/GenBank/DDBJ whole genome shotgun (WGS) entry which is preliminary data.</text>
</comment>
<reference evidence="1 2" key="1">
    <citation type="submission" date="2020-08" db="EMBL/GenBank/DDBJ databases">
        <title>Genomic Encyclopedia of Type Strains, Phase IV (KMG-IV): sequencing the most valuable type-strain genomes for metagenomic binning, comparative biology and taxonomic classification.</title>
        <authorList>
            <person name="Goeker M."/>
        </authorList>
    </citation>
    <scope>NUCLEOTIDE SEQUENCE [LARGE SCALE GENOMIC DNA]</scope>
    <source>
        <strain evidence="1 2">DSM 29007</strain>
    </source>
</reference>
<gene>
    <name evidence="1" type="ORF">HNQ61_000530</name>
</gene>
<proteinExistence type="predicted"/>
<sequence>MSRFRYFGGIDWSGAKEPLSNLWTAVGEERDGRLCIVALCPQPFRADVASYVAEGWRRHTGAAEGEPILWGADFPFGLPSVAVTGIEGLRDRSWRGMASWVADRPPEEIRAGMDGLHKTLRGTDTGGAMAPLDLRLYKQTLEGIRSLWELLDAAEVSLLPVAPKPDAPTVMIEVYPQGAVKDLGIKGSRVPSRPGEVRARPAALRPFFSFDHPSMEAAACTLEDARDACLACAVAWLCRDDLDQPFRLNRIPRHLAELEGWIYRAPAALG</sequence>
<evidence type="ECO:0000313" key="2">
    <source>
        <dbReference type="Proteomes" id="UP000582837"/>
    </source>
</evidence>
<protein>
    <recommendedName>
        <fullName evidence="3">DUF429 domain-containing protein</fullName>
    </recommendedName>
</protein>
<name>A0A841GRL8_9BACT</name>
<dbReference type="InterPro" id="IPR007362">
    <property type="entry name" value="DUF429"/>
</dbReference>